<dbReference type="InterPro" id="IPR042104">
    <property type="entry name" value="PKS_dehydratase_sf"/>
</dbReference>
<dbReference type="InterPro" id="IPR014030">
    <property type="entry name" value="Ketoacyl_synth_N"/>
</dbReference>
<dbReference type="PROSITE" id="PS50075">
    <property type="entry name" value="CARRIER"/>
    <property type="match status" value="1"/>
</dbReference>
<dbReference type="GO" id="GO:0032259">
    <property type="term" value="P:methylation"/>
    <property type="evidence" value="ECO:0007669"/>
    <property type="project" value="UniProtKB-KW"/>
</dbReference>
<dbReference type="Gene3D" id="3.40.366.10">
    <property type="entry name" value="Malonyl-Coenzyme A Acyl Carrier Protein, domain 2"/>
    <property type="match status" value="1"/>
</dbReference>
<accession>A0A8T9CFQ6</accession>
<dbReference type="GO" id="GO:0004315">
    <property type="term" value="F:3-oxoacyl-[acyl-carrier-protein] synthase activity"/>
    <property type="evidence" value="ECO:0007669"/>
    <property type="project" value="InterPro"/>
</dbReference>
<dbReference type="PANTHER" id="PTHR43775:SF20">
    <property type="entry name" value="HYBRID PKS-NRPS SYNTHETASE APDA"/>
    <property type="match status" value="1"/>
</dbReference>
<feature type="domain" description="Ketosynthase family 3 (KS3)" evidence="9">
    <location>
        <begin position="47"/>
        <end position="465"/>
    </location>
</feature>
<dbReference type="SUPFAM" id="SSF53335">
    <property type="entry name" value="S-adenosyl-L-methionine-dependent methyltransferases"/>
    <property type="match status" value="1"/>
</dbReference>
<dbReference type="InterPro" id="IPR050091">
    <property type="entry name" value="PKS_NRPS_Biosynth_Enz"/>
</dbReference>
<evidence type="ECO:0000313" key="11">
    <source>
        <dbReference type="EMBL" id="TVY84046.1"/>
    </source>
</evidence>
<dbReference type="InterPro" id="IPR014031">
    <property type="entry name" value="Ketoacyl_synth_C"/>
</dbReference>
<dbReference type="Gene3D" id="3.40.50.720">
    <property type="entry name" value="NAD(P)-binding Rossmann-like Domain"/>
    <property type="match status" value="1"/>
</dbReference>
<dbReference type="Gene3D" id="3.40.47.10">
    <property type="match status" value="1"/>
</dbReference>
<dbReference type="Pfam" id="PF16197">
    <property type="entry name" value="KAsynt_C_assoc"/>
    <property type="match status" value="1"/>
</dbReference>
<dbReference type="InterPro" id="IPR016035">
    <property type="entry name" value="Acyl_Trfase/lysoPLipase"/>
</dbReference>
<dbReference type="InterPro" id="IPR049551">
    <property type="entry name" value="PKS_DH_C"/>
</dbReference>
<dbReference type="InterPro" id="IPR016036">
    <property type="entry name" value="Malonyl_transacylase_ACP-bd"/>
</dbReference>
<dbReference type="InterPro" id="IPR020807">
    <property type="entry name" value="PKS_DH"/>
</dbReference>
<dbReference type="Gene3D" id="1.10.1200.10">
    <property type="entry name" value="ACP-like"/>
    <property type="match status" value="1"/>
</dbReference>
<dbReference type="Pfam" id="PF08659">
    <property type="entry name" value="KR"/>
    <property type="match status" value="1"/>
</dbReference>
<dbReference type="InterPro" id="IPR013968">
    <property type="entry name" value="PKS_KR"/>
</dbReference>
<dbReference type="InterPro" id="IPR009081">
    <property type="entry name" value="PP-bd_ACP"/>
</dbReference>
<dbReference type="SMART" id="SM00827">
    <property type="entry name" value="PKS_AT"/>
    <property type="match status" value="1"/>
</dbReference>
<dbReference type="CDD" id="cd02440">
    <property type="entry name" value="AdoMet_MTases"/>
    <property type="match status" value="1"/>
</dbReference>
<dbReference type="InterPro" id="IPR001227">
    <property type="entry name" value="Ac_transferase_dom_sf"/>
</dbReference>
<dbReference type="InterPro" id="IPR032821">
    <property type="entry name" value="PKS_assoc"/>
</dbReference>
<dbReference type="InterPro" id="IPR049900">
    <property type="entry name" value="PKS_mFAS_DH"/>
</dbReference>
<keyword evidence="5" id="KW-0511">Multifunctional enzyme</keyword>
<dbReference type="GO" id="GO:0031177">
    <property type="term" value="F:phosphopantetheine binding"/>
    <property type="evidence" value="ECO:0007669"/>
    <property type="project" value="InterPro"/>
</dbReference>
<sequence>MSKSHHMKSYFSPPIPNFPVKSLLLRVYQKKSPTEYLSSLSHVTSSARAHCYHRYRSRFPEGASSPSKLWKLLREPPDLAVKIPADRFNLDAFHHPDGTHFGTSDFFNVQLAEAEAMDPQQRLLLETVYKAVESAGLGLDHLQGSDTGVYVGVMTEDYADIARRDLSSFPKYTITGTARTMLANRISYFFDWHGPSITVDTACSSSLVAIHQAVQTPRNEESRVAIAAGAHLIFGPEAYITESSMRILSPSCRSRMWDAAADGFAKGEGVGVVVLKSLSHAIEDGDHIECIIRETGVNQDGRTKGMTMPSETAQAALIRDTYSRAGLDPRIRDERCQYFEAHGTGTAAGDPKEAEAVATAFFGLGGSASSDDILYVGSIKTVIGHTEGTAGIAGVIKASLALQHGVIPPNLHFERLNPAIEPFYTHLEVPTSAMPWPAVAVGQPRRTSVNSFGLGGTNCHAILENYEPSKKTSLSESMHSLPANYLLAEEKPEIKSFQSFLPLTFSATSERSLIAMVRNFSVYIKQNQYADLRDIAFTLSKRSTFSFKASFAALSALDLVCKIDQKLALLNENPSIPFAIRSSPTSSRVLGVFTGQGARWATMGRELLVSSHVFQNIIAGLEQSLGELPEADRSTWSLRDELLTQHPTSDFSDAAISQPLCTAIQIALVDLLSSAEIRFQAVIGHSSGEIAAAYAAGFISSHDAIRIAYYRGLFAKHASGADTQRGAMVAIGASYDEGMNLCSLPQFQGRVKLAANNSPSSVTLSGDADAVEEIKVILDRNKKFARILKTDTAYHSHHMIRCTDNYLHALKACDIRVRTPVADACSWYSSVYGGLQMNSSQQLGDQYWSNNMVRSVLFAQAVQSAFQSHGSFDLTIEVGPNMTLNAPVQQNILEISSFKVPYCGTMARGENDVEALAQTLGFAWSHIGLSGANLQGYDKANRGNGNAGTLLKNLPPYPWDHEREYWSESRASMLVRIRGGTRHEVLGSMIPDNVDGEIRWRNFLSPKEIPWMDGHVIQGQKVFPAAGYVVMAIEAALIMTGEKSVSLIEIHDLKVLRALVFDDNTTGIETMFTLTSITSKHEDEEEITASFASYSCLNKRAGNMTMMASGTVRVSLGMCSEALMPSRSPEDPTLRSVRTELLYASLADLGYVYTGDFKAMSSIRRKMDKASGLIANPFSVGPGNSLLIHPAVLDAMLQTMFAAHCSPFDGRLWSMHLPTGIRRITIDPARCGLNMGSKILFDAESAGSESDALSGDVDIFTENGSQPILKVHGLGFKPISEVTAADDTEIFSEAVWGVASPDGLAVSANDRATEGEVELSYLCERVAYFYYKNVLETVSAEEREHLNLASHHKRHLDAASEIVSQVSELRHPFAEAEWNLDSKGVIHEIMNRTPDNADFNIMRAVGENLPAFVRGETDILEHVTKDGILDDFYKHGLGLEVSQAWLGRMAGQICHRYPHMNILEIGAGTGGPTKRIIPELDRAFSSYTYTDASAAFFEDAREIFKDHSHRMNFKVLNVEKDVSKQGFAEHSYELVIAAKVLLANRNLEQTMHNIRKLVRPGGYLLLLEITNNDLLRTGFVTSILPGCWNGEEDGRRSTSTISLSEWDILLRQTGFSGVDSNTPQNDPLSFPTSVIVTQALDERVSLIREPLLLAGAESAIDHLLILGGKKPQVSRLVQGVIDLLGKYCIRVTRIESLEQLRGTDMCPMTTVISCTELDEPIFKSMTEKKWEALKLLFDLSRNVLWVTRGCRSDEPYSNMTVGLCRSLAYELPHLQIQLLDVVSLEELEADLLSEMLLRLQMRDFWDREGRCLGIVWSLEPEYILEKGRLKVLRMKPSQDRNNRYNSSRRLITEEVSPRLPIRIQQRGDAHFLTELPAKPSLLLTGAVPAAIHQVKIKHSMLSAIMVATQTRLFVCLGTTEIIGAQTTVIFLSDVNGSVVKVLEGHAVSCSPPSGQDADFLLAVGSHLLARQILSGVLPGEAVVINDPEPYLADTLRLQAAENQIELTLTTTNKRKQPGPWILIHPKSSQRAIRSALPRNPSLFVDFATTASSLQLGARIRECLPQSCEARTSQLYFGTRSGGTQPPSFLGPLEEAVAYARIALADLEDCSTTRSVPLKEVACRRKLPPTTIVDWTSPSPIYILVEPADSGNLFFNDRTYLLVGLTGDLGQSLCEWMDSKCQSQMAGGVVLPGGLSKNYVNVGNLFGFKVELSLGLTLTYFRDITKRDSVLSVYDQICSTMPRIGGVANGAMVLRDTSFSTMSYNDLQTVLMPKVEGTRYLDEILSANTLDFFILFSSLTAVLGNGGQANYSAANMFISSLAAQRRKRGLAASVMNVSGIFGVGYLSRVDDTKQKQMAKSTFRPISEQDFHQMFAEAVLGGGPGSGRDPEFTAGIQSIGASQDASWGKNPKFSYFVRNVKGAATVEANREVATSLRSQISLARTKKEVTTLVKASFSMKVKHSLLLDETDVMTPLLDLGIDSLVAVEFRSWFMKELAVDIPVLKILGGASISSLIALALEKLQPDLIPNVCTIEELAHAGSRNEKASSIDSSDTDESSGASVAATDPSTPAASEKGLSPLVKWTDIHKFWTG</sequence>
<evidence type="ECO:0000313" key="12">
    <source>
        <dbReference type="Proteomes" id="UP000469558"/>
    </source>
</evidence>
<name>A0A8T9CFQ6_9HELO</name>
<dbReference type="PROSITE" id="PS52004">
    <property type="entry name" value="KS3_2"/>
    <property type="match status" value="1"/>
</dbReference>
<keyword evidence="12" id="KW-1185">Reference proteome</keyword>
<evidence type="ECO:0000256" key="7">
    <source>
        <dbReference type="SAM" id="MobiDB-lite"/>
    </source>
</evidence>
<feature type="region of interest" description="Disordered" evidence="7">
    <location>
        <begin position="2543"/>
        <end position="2575"/>
    </location>
</feature>
<dbReference type="InterPro" id="IPR049552">
    <property type="entry name" value="PKS_DH_N"/>
</dbReference>
<dbReference type="SMART" id="SM00825">
    <property type="entry name" value="PKS_KS"/>
    <property type="match status" value="1"/>
</dbReference>
<dbReference type="SUPFAM" id="SSF55048">
    <property type="entry name" value="Probable ACP-binding domain of malonyl-CoA ACP transacylase"/>
    <property type="match status" value="1"/>
</dbReference>
<comment type="caution">
    <text evidence="11">The sequence shown here is derived from an EMBL/GenBank/DDBJ whole genome shotgun (WGS) entry which is preliminary data.</text>
</comment>
<dbReference type="Pfam" id="PF00550">
    <property type="entry name" value="PP-binding"/>
    <property type="match status" value="1"/>
</dbReference>
<dbReference type="Gene3D" id="3.10.129.110">
    <property type="entry name" value="Polyketide synthase dehydratase"/>
    <property type="match status" value="1"/>
</dbReference>
<dbReference type="InterPro" id="IPR016039">
    <property type="entry name" value="Thiolase-like"/>
</dbReference>
<feature type="active site" description="Proton acceptor; for dehydratase activity" evidence="6">
    <location>
        <position position="1015"/>
    </location>
</feature>
<feature type="region of interest" description="C-terminal hotdog fold" evidence="6">
    <location>
        <begin position="1134"/>
        <end position="1285"/>
    </location>
</feature>
<feature type="active site" description="Proton donor; for dehydratase activity" evidence="6">
    <location>
        <position position="1194"/>
    </location>
</feature>
<proteinExistence type="predicted"/>
<evidence type="ECO:0000256" key="6">
    <source>
        <dbReference type="PROSITE-ProRule" id="PRU01363"/>
    </source>
</evidence>
<dbReference type="SUPFAM" id="SSF51735">
    <property type="entry name" value="NAD(P)-binding Rossmann-fold domains"/>
    <property type="match status" value="1"/>
</dbReference>
<dbReference type="InterPro" id="IPR018201">
    <property type="entry name" value="Ketoacyl_synth_AS"/>
</dbReference>
<dbReference type="Gene3D" id="3.40.50.150">
    <property type="entry name" value="Vaccinia Virus protein VP39"/>
    <property type="match status" value="1"/>
</dbReference>
<evidence type="ECO:0000256" key="4">
    <source>
        <dbReference type="ARBA" id="ARBA00022679"/>
    </source>
</evidence>
<evidence type="ECO:0000256" key="5">
    <source>
        <dbReference type="ARBA" id="ARBA00023268"/>
    </source>
</evidence>
<organism evidence="11 12">
    <name type="scientific">Lachnellula suecica</name>
    <dbReference type="NCBI Taxonomy" id="602035"/>
    <lineage>
        <taxon>Eukaryota</taxon>
        <taxon>Fungi</taxon>
        <taxon>Dikarya</taxon>
        <taxon>Ascomycota</taxon>
        <taxon>Pezizomycotina</taxon>
        <taxon>Leotiomycetes</taxon>
        <taxon>Helotiales</taxon>
        <taxon>Lachnaceae</taxon>
        <taxon>Lachnellula</taxon>
    </lineage>
</organism>
<dbReference type="GO" id="GO:0006633">
    <property type="term" value="P:fatty acid biosynthetic process"/>
    <property type="evidence" value="ECO:0007669"/>
    <property type="project" value="InterPro"/>
</dbReference>
<dbReference type="SMART" id="SM00826">
    <property type="entry name" value="PKS_DH"/>
    <property type="match status" value="1"/>
</dbReference>
<protein>
    <submittedName>
        <fullName evidence="11">Polyketide synthase-nonribosomal peptide synthetase</fullName>
    </submittedName>
</protein>
<feature type="region of interest" description="N-terminal hotdog fold" evidence="6">
    <location>
        <begin position="983"/>
        <end position="1119"/>
    </location>
</feature>
<evidence type="ECO:0000256" key="1">
    <source>
        <dbReference type="ARBA" id="ARBA00022450"/>
    </source>
</evidence>
<dbReference type="OrthoDB" id="329835at2759"/>
<feature type="domain" description="Carrier" evidence="8">
    <location>
        <begin position="2446"/>
        <end position="2521"/>
    </location>
</feature>
<dbReference type="PANTHER" id="PTHR43775">
    <property type="entry name" value="FATTY ACID SYNTHASE"/>
    <property type="match status" value="1"/>
</dbReference>
<dbReference type="Pfam" id="PF21089">
    <property type="entry name" value="PKS_DH_N"/>
    <property type="match status" value="1"/>
</dbReference>
<dbReference type="InterPro" id="IPR020841">
    <property type="entry name" value="PKS_Beta-ketoAc_synthase_dom"/>
</dbReference>
<dbReference type="Pfam" id="PF00698">
    <property type="entry name" value="Acyl_transf_1"/>
    <property type="match status" value="1"/>
</dbReference>
<dbReference type="GO" id="GO:0004312">
    <property type="term" value="F:fatty acid synthase activity"/>
    <property type="evidence" value="ECO:0007669"/>
    <property type="project" value="TreeGrafter"/>
</dbReference>
<dbReference type="CDD" id="cd00833">
    <property type="entry name" value="PKS"/>
    <property type="match status" value="1"/>
</dbReference>
<keyword evidence="3" id="KW-0489">Methyltransferase</keyword>
<dbReference type="PROSITE" id="PS00606">
    <property type="entry name" value="KS3_1"/>
    <property type="match status" value="1"/>
</dbReference>
<dbReference type="SMART" id="SM00823">
    <property type="entry name" value="PKS_PP"/>
    <property type="match status" value="1"/>
</dbReference>
<dbReference type="SUPFAM" id="SSF52151">
    <property type="entry name" value="FabD/lysophospholipase-like"/>
    <property type="match status" value="1"/>
</dbReference>
<dbReference type="Pfam" id="PF00109">
    <property type="entry name" value="ketoacyl-synt"/>
    <property type="match status" value="1"/>
</dbReference>
<dbReference type="InterPro" id="IPR029063">
    <property type="entry name" value="SAM-dependent_MTases_sf"/>
</dbReference>
<keyword evidence="4" id="KW-0808">Transferase</keyword>
<gene>
    <name evidence="11" type="primary">ccsA</name>
    <name evidence="11" type="ORF">LSUE1_G003684</name>
</gene>
<dbReference type="InterPro" id="IPR036736">
    <property type="entry name" value="ACP-like_sf"/>
</dbReference>
<dbReference type="InterPro" id="IPR036291">
    <property type="entry name" value="NAD(P)-bd_dom_sf"/>
</dbReference>
<evidence type="ECO:0000259" key="8">
    <source>
        <dbReference type="PROSITE" id="PS50075"/>
    </source>
</evidence>
<dbReference type="EMBL" id="QGMK01000124">
    <property type="protein sequence ID" value="TVY84046.1"/>
    <property type="molecule type" value="Genomic_DNA"/>
</dbReference>
<dbReference type="Pfam" id="PF08242">
    <property type="entry name" value="Methyltransf_12"/>
    <property type="match status" value="1"/>
</dbReference>
<dbReference type="InterPro" id="IPR014043">
    <property type="entry name" value="Acyl_transferase_dom"/>
</dbReference>
<reference evidence="11 12" key="1">
    <citation type="submission" date="2018-05" db="EMBL/GenBank/DDBJ databases">
        <title>Genome sequencing and assembly of the regulated plant pathogen Lachnellula willkommii and related sister species for the development of diagnostic species identification markers.</title>
        <authorList>
            <person name="Giroux E."/>
            <person name="Bilodeau G."/>
        </authorList>
    </citation>
    <scope>NUCLEOTIDE SEQUENCE [LARGE SCALE GENOMIC DNA]</scope>
    <source>
        <strain evidence="11 12">CBS 268.59</strain>
    </source>
</reference>
<evidence type="ECO:0000259" key="9">
    <source>
        <dbReference type="PROSITE" id="PS52004"/>
    </source>
</evidence>
<evidence type="ECO:0000256" key="3">
    <source>
        <dbReference type="ARBA" id="ARBA00022603"/>
    </source>
</evidence>
<keyword evidence="2" id="KW-0597">Phosphoprotein</keyword>
<dbReference type="Proteomes" id="UP000469558">
    <property type="component" value="Unassembled WGS sequence"/>
</dbReference>
<feature type="domain" description="PKS/mFAS DH" evidence="10">
    <location>
        <begin position="983"/>
        <end position="1285"/>
    </location>
</feature>
<dbReference type="PROSITE" id="PS52019">
    <property type="entry name" value="PKS_MFAS_DH"/>
    <property type="match status" value="1"/>
</dbReference>
<dbReference type="Pfam" id="PF14765">
    <property type="entry name" value="PS-DH"/>
    <property type="match status" value="1"/>
</dbReference>
<dbReference type="SUPFAM" id="SSF53901">
    <property type="entry name" value="Thiolase-like"/>
    <property type="match status" value="1"/>
</dbReference>
<dbReference type="SMART" id="SM00822">
    <property type="entry name" value="PKS_KR"/>
    <property type="match status" value="1"/>
</dbReference>
<evidence type="ECO:0000256" key="2">
    <source>
        <dbReference type="ARBA" id="ARBA00022553"/>
    </source>
</evidence>
<dbReference type="GO" id="GO:0008168">
    <property type="term" value="F:methyltransferase activity"/>
    <property type="evidence" value="ECO:0007669"/>
    <property type="project" value="UniProtKB-KW"/>
</dbReference>
<dbReference type="InterPro" id="IPR057326">
    <property type="entry name" value="KR_dom"/>
</dbReference>
<dbReference type="SUPFAM" id="SSF47336">
    <property type="entry name" value="ACP-like"/>
    <property type="match status" value="1"/>
</dbReference>
<keyword evidence="1" id="KW-0596">Phosphopantetheine</keyword>
<dbReference type="Pfam" id="PF02801">
    <property type="entry name" value="Ketoacyl-synt_C"/>
    <property type="match status" value="1"/>
</dbReference>
<dbReference type="GO" id="GO:0044550">
    <property type="term" value="P:secondary metabolite biosynthetic process"/>
    <property type="evidence" value="ECO:0007669"/>
    <property type="project" value="TreeGrafter"/>
</dbReference>
<evidence type="ECO:0000259" key="10">
    <source>
        <dbReference type="PROSITE" id="PS52019"/>
    </source>
</evidence>
<dbReference type="InterPro" id="IPR020806">
    <property type="entry name" value="PKS_PP-bd"/>
</dbReference>
<dbReference type="InterPro" id="IPR013217">
    <property type="entry name" value="Methyltransf_12"/>
</dbReference>